<dbReference type="OrthoDB" id="8146150at2"/>
<name>A0A4D7QIZ9_9HYPH</name>
<dbReference type="EMBL" id="CP039865">
    <property type="protein sequence ID" value="QCK86621.1"/>
    <property type="molecule type" value="Genomic_DNA"/>
</dbReference>
<reference evidence="1 2" key="1">
    <citation type="submission" date="2019-04" db="EMBL/GenBank/DDBJ databases">
        <title>Phreatobacter aquaticus sp. nov.</title>
        <authorList>
            <person name="Choi A."/>
            <person name="Baek K."/>
        </authorList>
    </citation>
    <scope>NUCLEOTIDE SEQUENCE [LARGE SCALE GENOMIC DNA]</scope>
    <source>
        <strain evidence="1 2">NMCR1094</strain>
    </source>
</reference>
<accession>A0A4D7QIZ9</accession>
<protein>
    <submittedName>
        <fullName evidence="1">Uncharacterized protein</fullName>
    </submittedName>
</protein>
<evidence type="ECO:0000313" key="1">
    <source>
        <dbReference type="EMBL" id="QCK86621.1"/>
    </source>
</evidence>
<dbReference type="RefSeq" id="WP_137099952.1">
    <property type="nucleotide sequence ID" value="NZ_CP039865.1"/>
</dbReference>
<sequence length="227" mass="26049">MTTVADVKQVTRSLLQRNTDLALVGRKLVLRPVKHVARFVMIDRCSSQDEFVPQWAVTHLFEPKRFLPLQFGQFLYPPGRKRWTRDVPDLVDRLTECVEEMALPELRARPLLEDYIAYCEYPPPGHPRPATNGLLFRRPILRAAMGDLIGALSDCELLEAASRNFVPFYREEFDRAVYELLPPLRAGDSHAVATLLHSWEAFTVKTNKLEHLWEPTPFPLETGELAS</sequence>
<dbReference type="KEGG" id="paqt:E8L99_13070"/>
<keyword evidence="2" id="KW-1185">Reference proteome</keyword>
<dbReference type="Proteomes" id="UP000298588">
    <property type="component" value="Chromosome"/>
</dbReference>
<proteinExistence type="predicted"/>
<dbReference type="AlphaFoldDB" id="A0A4D7QIZ9"/>
<gene>
    <name evidence="1" type="ORF">E8L99_13070</name>
</gene>
<organism evidence="1 2">
    <name type="scientific">Phreatobacter aquaticus</name>
    <dbReference type="NCBI Taxonomy" id="2570229"/>
    <lineage>
        <taxon>Bacteria</taxon>
        <taxon>Pseudomonadati</taxon>
        <taxon>Pseudomonadota</taxon>
        <taxon>Alphaproteobacteria</taxon>
        <taxon>Hyphomicrobiales</taxon>
        <taxon>Phreatobacteraceae</taxon>
        <taxon>Phreatobacter</taxon>
    </lineage>
</organism>
<evidence type="ECO:0000313" key="2">
    <source>
        <dbReference type="Proteomes" id="UP000298588"/>
    </source>
</evidence>